<keyword evidence="1" id="KW-0472">Membrane</keyword>
<keyword evidence="3" id="KW-1185">Reference proteome</keyword>
<keyword evidence="1" id="KW-1133">Transmembrane helix</keyword>
<dbReference type="EMBL" id="SOPW01000025">
    <property type="protein sequence ID" value="TFB13482.1"/>
    <property type="molecule type" value="Genomic_DNA"/>
</dbReference>
<dbReference type="AlphaFoldDB" id="A0A4Y8IEV4"/>
<sequence length="61" mass="7254">MSILLRTPFQKVESIVGEKEELTIKRVWKEIWKEVLIIIFLTLWLIGAIIAGYNQIQHFQQ</sequence>
<keyword evidence="1" id="KW-0812">Transmembrane</keyword>
<reference evidence="2 3" key="1">
    <citation type="submission" date="2019-03" db="EMBL/GenBank/DDBJ databases">
        <authorList>
            <person name="He R.-H."/>
        </authorList>
    </citation>
    <scope>NUCLEOTIDE SEQUENCE [LARGE SCALE GENOMIC DNA]</scope>
    <source>
        <strain evidence="3">SH 714</strain>
    </source>
</reference>
<organism evidence="2 3">
    <name type="scientific">Filobacillus milosensis</name>
    <dbReference type="NCBI Taxonomy" id="94137"/>
    <lineage>
        <taxon>Bacteria</taxon>
        <taxon>Bacillati</taxon>
        <taxon>Bacillota</taxon>
        <taxon>Bacilli</taxon>
        <taxon>Bacillales</taxon>
        <taxon>Bacillaceae</taxon>
        <taxon>Filobacillus</taxon>
    </lineage>
</organism>
<gene>
    <name evidence="2" type="ORF">E3U55_16040</name>
</gene>
<evidence type="ECO:0000256" key="1">
    <source>
        <dbReference type="SAM" id="Phobius"/>
    </source>
</evidence>
<dbReference type="OrthoDB" id="2972852at2"/>
<comment type="caution">
    <text evidence="2">The sequence shown here is derived from an EMBL/GenBank/DDBJ whole genome shotgun (WGS) entry which is preliminary data.</text>
</comment>
<proteinExistence type="predicted"/>
<protein>
    <submittedName>
        <fullName evidence="2">Uncharacterized protein</fullName>
    </submittedName>
</protein>
<dbReference type="Proteomes" id="UP000297975">
    <property type="component" value="Unassembled WGS sequence"/>
</dbReference>
<feature type="transmembrane region" description="Helical" evidence="1">
    <location>
        <begin position="35"/>
        <end position="56"/>
    </location>
</feature>
<evidence type="ECO:0000313" key="3">
    <source>
        <dbReference type="Proteomes" id="UP000297975"/>
    </source>
</evidence>
<evidence type="ECO:0000313" key="2">
    <source>
        <dbReference type="EMBL" id="TFB13482.1"/>
    </source>
</evidence>
<accession>A0A4Y8IEV4</accession>
<name>A0A4Y8IEV4_9BACI</name>